<organism evidence="1 2">
    <name type="scientific">Vibrio variabilis</name>
    <dbReference type="NCBI Taxonomy" id="990271"/>
    <lineage>
        <taxon>Bacteria</taxon>
        <taxon>Pseudomonadati</taxon>
        <taxon>Pseudomonadota</taxon>
        <taxon>Gammaproteobacteria</taxon>
        <taxon>Vibrionales</taxon>
        <taxon>Vibrionaceae</taxon>
        <taxon>Vibrio</taxon>
    </lineage>
</organism>
<dbReference type="EMBL" id="BBMS01000093">
    <property type="protein sequence ID" value="GAL30378.1"/>
    <property type="molecule type" value="Genomic_DNA"/>
</dbReference>
<dbReference type="Proteomes" id="UP000029223">
    <property type="component" value="Unassembled WGS sequence"/>
</dbReference>
<keyword evidence="2" id="KW-1185">Reference proteome</keyword>
<gene>
    <name evidence="1" type="ORF">JCM19239_5295</name>
</gene>
<name>A0ABQ0JNR5_9VIBR</name>
<reference evidence="2" key="1">
    <citation type="submission" date="2014-09" db="EMBL/GenBank/DDBJ databases">
        <title>Vibrio variabilis JCM 19239. (C206) whole genome shotgun sequence.</title>
        <authorList>
            <person name="Sawabe T."/>
            <person name="Meirelles P."/>
            <person name="Nakanishi M."/>
            <person name="Sayaka M."/>
            <person name="Hattori M."/>
            <person name="Ohkuma M."/>
        </authorList>
    </citation>
    <scope>NUCLEOTIDE SEQUENCE [LARGE SCALE GENOMIC DNA]</scope>
    <source>
        <strain evidence="2">JCM 19239</strain>
    </source>
</reference>
<evidence type="ECO:0000313" key="2">
    <source>
        <dbReference type="Proteomes" id="UP000029223"/>
    </source>
</evidence>
<evidence type="ECO:0000313" key="1">
    <source>
        <dbReference type="EMBL" id="GAL30378.1"/>
    </source>
</evidence>
<accession>A0ABQ0JNR5</accession>
<protein>
    <recommendedName>
        <fullName evidence="3">HTH psq-type domain-containing protein</fullName>
    </recommendedName>
</protein>
<dbReference type="Gene3D" id="1.10.10.60">
    <property type="entry name" value="Homeodomain-like"/>
    <property type="match status" value="1"/>
</dbReference>
<proteinExistence type="predicted"/>
<evidence type="ECO:0008006" key="3">
    <source>
        <dbReference type="Google" id="ProtNLM"/>
    </source>
</evidence>
<reference evidence="2" key="2">
    <citation type="submission" date="2014-09" db="EMBL/GenBank/DDBJ databases">
        <authorList>
            <consortium name="NBRP consortium"/>
            <person name="Sawabe T."/>
            <person name="Meirelles P."/>
            <person name="Nakanishi M."/>
            <person name="Sayaka M."/>
            <person name="Hattori M."/>
            <person name="Ohkuma M."/>
        </authorList>
    </citation>
    <scope>NUCLEOTIDE SEQUENCE [LARGE SCALE GENOMIC DNA]</scope>
    <source>
        <strain evidence="2">JCM 19239</strain>
    </source>
</reference>
<sequence length="60" mass="7103">MNQEAINLYFRHEKHKRTLDIITVLLTNENIKLARVARDFGVSRQTVNDIFNKYIKGKLD</sequence>
<comment type="caution">
    <text evidence="1">The sequence shown here is derived from an EMBL/GenBank/DDBJ whole genome shotgun (WGS) entry which is preliminary data.</text>
</comment>